<feature type="region of interest" description="Disordered" evidence="1">
    <location>
        <begin position="125"/>
        <end position="144"/>
    </location>
</feature>
<feature type="compositionally biased region" description="Basic residues" evidence="1">
    <location>
        <begin position="332"/>
        <end position="341"/>
    </location>
</feature>
<feature type="compositionally biased region" description="Basic residues" evidence="1">
    <location>
        <begin position="238"/>
        <end position="247"/>
    </location>
</feature>
<evidence type="ECO:0000313" key="2">
    <source>
        <dbReference type="Ensembl" id="ENSSSCP00040002974.1"/>
    </source>
</evidence>
<organism evidence="2 3">
    <name type="scientific">Sus scrofa</name>
    <name type="common">Pig</name>
    <dbReference type="NCBI Taxonomy" id="9823"/>
    <lineage>
        <taxon>Eukaryota</taxon>
        <taxon>Metazoa</taxon>
        <taxon>Chordata</taxon>
        <taxon>Craniata</taxon>
        <taxon>Vertebrata</taxon>
        <taxon>Euteleostomi</taxon>
        <taxon>Mammalia</taxon>
        <taxon>Eutheria</taxon>
        <taxon>Laurasiatheria</taxon>
        <taxon>Artiodactyla</taxon>
        <taxon>Suina</taxon>
        <taxon>Suidae</taxon>
        <taxon>Sus</taxon>
    </lineage>
</organism>
<dbReference type="Proteomes" id="UP000694722">
    <property type="component" value="Unplaced"/>
</dbReference>
<proteinExistence type="predicted"/>
<dbReference type="PANTHER" id="PTHR23149:SF27">
    <property type="entry name" value="PIN2_TERF1-INTERACTING TELOMERASE INHIBITOR 1"/>
    <property type="match status" value="1"/>
</dbReference>
<sequence>MAPLPAHPLPRELETGRVSLTSAVRALAAAVRPAFESCGSRFSVSRTHRSRSRSGFEALGVTGSATCRCWLSGLGAQEQGATDHIKVQVKNNHLGLGATINNEDNWIAHQDDFNQLLAALNTCHGQETTDSSDNKEKKSFSLEEKSKISKNRVHYMKFTKGKDLSSRSKTDLDCIFGKRQKKKTPEETSSPATPEGTETTTTTSAFTIHEYFAKRMAERKNKLQDTAEGPGVSETPLRSKRGKKRKKEAKDKSVENGTQPKAKKKRARAEWQLGDPGRDENSGVSAEDGEGSREVLSDQDFPLKPRRRKEKKKLPKPVEAAVAGMLEETPVKKKKKKKDSE</sequence>
<evidence type="ECO:0000256" key="1">
    <source>
        <dbReference type="SAM" id="MobiDB-lite"/>
    </source>
</evidence>
<reference evidence="2" key="1">
    <citation type="submission" date="2025-08" db="UniProtKB">
        <authorList>
            <consortium name="Ensembl"/>
        </authorList>
    </citation>
    <scope>IDENTIFICATION</scope>
</reference>
<feature type="compositionally biased region" description="Low complexity" evidence="1">
    <location>
        <begin position="187"/>
        <end position="204"/>
    </location>
</feature>
<dbReference type="InterPro" id="IPR050656">
    <property type="entry name" value="PINX1"/>
</dbReference>
<dbReference type="PANTHER" id="PTHR23149">
    <property type="entry name" value="G PATCH DOMAIN CONTAINING PROTEIN"/>
    <property type="match status" value="1"/>
</dbReference>
<dbReference type="AlphaFoldDB" id="A0A8D1D8J2"/>
<feature type="compositionally biased region" description="Basic residues" evidence="1">
    <location>
        <begin position="304"/>
        <end position="315"/>
    </location>
</feature>
<protein>
    <recommendedName>
        <fullName evidence="4">PIN2/TERF1-interacting telomerase inhibitor 1</fullName>
    </recommendedName>
</protein>
<feature type="region of interest" description="Disordered" evidence="1">
    <location>
        <begin position="176"/>
        <end position="205"/>
    </location>
</feature>
<dbReference type="Ensembl" id="ENSSSCT00040007508.1">
    <property type="protein sequence ID" value="ENSSSCP00040002974.1"/>
    <property type="gene ID" value="ENSSSCG00040005686.1"/>
</dbReference>
<evidence type="ECO:0008006" key="4">
    <source>
        <dbReference type="Google" id="ProtNLM"/>
    </source>
</evidence>
<feature type="compositionally biased region" description="Basic and acidic residues" evidence="1">
    <location>
        <begin position="132"/>
        <end position="144"/>
    </location>
</feature>
<evidence type="ECO:0000313" key="3">
    <source>
        <dbReference type="Proteomes" id="UP000694722"/>
    </source>
</evidence>
<accession>A0A8D1D8J2</accession>
<name>A0A8D1D8J2_PIG</name>
<feature type="region of interest" description="Disordered" evidence="1">
    <location>
        <begin position="220"/>
        <end position="341"/>
    </location>
</feature>